<protein>
    <recommendedName>
        <fullName evidence="3">N-acetyltransferase domain-containing protein</fullName>
    </recommendedName>
</protein>
<dbReference type="InterPro" id="IPR016181">
    <property type="entry name" value="Acyl_CoA_acyltransferase"/>
</dbReference>
<name>A0A0P6YLS0_9CHLR</name>
<dbReference type="RefSeq" id="WP_062419025.1">
    <property type="nucleotide sequence ID" value="NZ_DF967974.1"/>
</dbReference>
<proteinExistence type="predicted"/>
<evidence type="ECO:0000313" key="1">
    <source>
        <dbReference type="EMBL" id="KPL83623.1"/>
    </source>
</evidence>
<evidence type="ECO:0008006" key="3">
    <source>
        <dbReference type="Google" id="ProtNLM"/>
    </source>
</evidence>
<dbReference type="EMBL" id="LGCM01000029">
    <property type="protein sequence ID" value="KPL83623.1"/>
    <property type="molecule type" value="Genomic_DNA"/>
</dbReference>
<accession>A0A0P6YLS0</accession>
<keyword evidence="2" id="KW-1185">Reference proteome</keyword>
<dbReference type="AlphaFoldDB" id="A0A0P6YLS0"/>
<comment type="caution">
    <text evidence="1">The sequence shown here is derived from an EMBL/GenBank/DDBJ whole genome shotgun (WGS) entry which is preliminary data.</text>
</comment>
<gene>
    <name evidence="1" type="ORF">ADN01_07920</name>
</gene>
<dbReference type="STRING" id="229921.ADN01_07920"/>
<dbReference type="Proteomes" id="UP000050501">
    <property type="component" value="Unassembled WGS sequence"/>
</dbReference>
<dbReference type="SUPFAM" id="SSF55729">
    <property type="entry name" value="Acyl-CoA N-acyltransferases (Nat)"/>
    <property type="match status" value="1"/>
</dbReference>
<dbReference type="Gene3D" id="3.40.630.30">
    <property type="match status" value="1"/>
</dbReference>
<organism evidence="1 2">
    <name type="scientific">Levilinea saccharolytica</name>
    <dbReference type="NCBI Taxonomy" id="229921"/>
    <lineage>
        <taxon>Bacteria</taxon>
        <taxon>Bacillati</taxon>
        <taxon>Chloroflexota</taxon>
        <taxon>Anaerolineae</taxon>
        <taxon>Anaerolineales</taxon>
        <taxon>Anaerolineaceae</taxon>
        <taxon>Levilinea</taxon>
    </lineage>
</organism>
<dbReference type="OrthoDB" id="9811523at2"/>
<evidence type="ECO:0000313" key="2">
    <source>
        <dbReference type="Proteomes" id="UP000050501"/>
    </source>
</evidence>
<reference evidence="1 2" key="1">
    <citation type="submission" date="2015-07" db="EMBL/GenBank/DDBJ databases">
        <title>Genome sequence of Levilinea saccharolytica DSM 16555.</title>
        <authorList>
            <person name="Hemp J."/>
            <person name="Ward L.M."/>
            <person name="Pace L.A."/>
            <person name="Fischer W.W."/>
        </authorList>
    </citation>
    <scope>NUCLEOTIDE SEQUENCE [LARGE SCALE GENOMIC DNA]</scope>
    <source>
        <strain evidence="1 2">KIBI-1</strain>
    </source>
</reference>
<sequence>MIETPLFEGKRVRICEIDPEKTTAEEARWTVDLDVASYYRPNAPRPLAAFEIQKFYEGRKKDIESMQVLYFLLRRKADDQLIGFFRVRGIQISHRTAWFDLVIAEPEGQAEAEEEALRLALRYLFLEMNLDYVTMRLSETRFGMEERLKAAGFSLDVRQRGMVYRRGRTWDLLHYGLRRRSWMQKQGLEVEE</sequence>